<proteinExistence type="inferred from homology"/>
<organism evidence="5 6">
    <name type="scientific">Leptospira santarosai str. MOR084</name>
    <dbReference type="NCBI Taxonomy" id="1049984"/>
    <lineage>
        <taxon>Bacteria</taxon>
        <taxon>Pseudomonadati</taxon>
        <taxon>Spirochaetota</taxon>
        <taxon>Spirochaetia</taxon>
        <taxon>Leptospirales</taxon>
        <taxon>Leptospiraceae</taxon>
        <taxon>Leptospira</taxon>
    </lineage>
</organism>
<keyword evidence="2" id="KW-0680">Restriction system</keyword>
<dbReference type="PANTHER" id="PTHR30408">
    <property type="entry name" value="TYPE-1 RESTRICTION ENZYME ECOKI SPECIFICITY PROTEIN"/>
    <property type="match status" value="1"/>
</dbReference>
<dbReference type="Proteomes" id="UP000006329">
    <property type="component" value="Unassembled WGS sequence"/>
</dbReference>
<dbReference type="GO" id="GO:0003677">
    <property type="term" value="F:DNA binding"/>
    <property type="evidence" value="ECO:0007669"/>
    <property type="project" value="UniProtKB-KW"/>
</dbReference>
<evidence type="ECO:0000259" key="4">
    <source>
        <dbReference type="Pfam" id="PF01420"/>
    </source>
</evidence>
<evidence type="ECO:0000256" key="3">
    <source>
        <dbReference type="ARBA" id="ARBA00023125"/>
    </source>
</evidence>
<evidence type="ECO:0000256" key="2">
    <source>
        <dbReference type="ARBA" id="ARBA00022747"/>
    </source>
</evidence>
<feature type="domain" description="Type I restriction modification DNA specificity" evidence="4">
    <location>
        <begin position="49"/>
        <end position="185"/>
    </location>
</feature>
<dbReference type="Gene3D" id="1.10.287.1120">
    <property type="entry name" value="Bipartite methylase S protein"/>
    <property type="match status" value="1"/>
</dbReference>
<evidence type="ECO:0000313" key="5">
    <source>
        <dbReference type="EMBL" id="EKO33046.1"/>
    </source>
</evidence>
<comment type="similarity">
    <text evidence="1">Belongs to the type-I restriction system S methylase family.</text>
</comment>
<dbReference type="EMBL" id="AHON02000059">
    <property type="protein sequence ID" value="EKO33046.1"/>
    <property type="molecule type" value="Genomic_DNA"/>
</dbReference>
<sequence length="426" mass="48306">MSSWQKNKKGYKHTPIGWIPEDWDLVKAGFMLKNSRVKGNPSLTTYSVTMNNGLVQRNELDRKMQPDLPASENLKVNPGDIAYNMMRAWQGAIAISTKEGMVSPAYVVLKPIKEAFSNYYFHLLRSYHYQYLITSYSYGITGDRLRLYYKDFASIPVPLPPLPEQKKIAEILSAWDKAIEQTKRLIEAKKKLKQGLMQKLLTGQMRFPEFGKPSGNHKLPKGWQMIDVNDCGIIESGGTPKTIKEEYWNGNIPWLTPSEISKLKGRYIFSTERNITESGLINSSAKLLPKDSLVISTRATIGEIAINKVPISVNQGFKALLPANSFSLDFLFYKLSSKKNTFIKFANGSTFNEISKHEFSKIKLEIPPQNEQNKIGLFFSNIDKDLEFLSQKLSLIQAQRKGLLQKLLSGQVRVPVDSSKARAKKK</sequence>
<keyword evidence="3" id="KW-0238">DNA-binding</keyword>
<dbReference type="SUPFAM" id="SSF116734">
    <property type="entry name" value="DNA methylase specificity domain"/>
    <property type="match status" value="2"/>
</dbReference>
<accession>A0A0E2BNV5</accession>
<comment type="caution">
    <text evidence="5">The sequence shown here is derived from an EMBL/GenBank/DDBJ whole genome shotgun (WGS) entry which is preliminary data.</text>
</comment>
<name>A0A0E2BNV5_9LEPT</name>
<evidence type="ECO:0000313" key="6">
    <source>
        <dbReference type="Proteomes" id="UP000006329"/>
    </source>
</evidence>
<reference evidence="5" key="1">
    <citation type="submission" date="2012-10" db="EMBL/GenBank/DDBJ databases">
        <authorList>
            <person name="Harkins D.M."/>
            <person name="Durkin A.S."/>
            <person name="Brinkac L.M."/>
            <person name="Haft D.H."/>
            <person name="Selengut J.D."/>
            <person name="Sanka R."/>
            <person name="DePew J."/>
            <person name="Purushe J."/>
            <person name="Matthias M.A."/>
            <person name="Vinetz J.M."/>
            <person name="Sutton G.G."/>
            <person name="Nierman W.C."/>
            <person name="Fouts D.E."/>
        </authorList>
    </citation>
    <scope>NUCLEOTIDE SEQUENCE [LARGE SCALE GENOMIC DNA]</scope>
    <source>
        <strain evidence="5">MOR084</strain>
    </source>
</reference>
<dbReference type="CDD" id="cd17273">
    <property type="entry name" value="RMtype1_S_EcoJA69PI-TRD1-CR1_like"/>
    <property type="match status" value="1"/>
</dbReference>
<evidence type="ECO:0000256" key="1">
    <source>
        <dbReference type="ARBA" id="ARBA00010923"/>
    </source>
</evidence>
<keyword evidence="6" id="KW-1185">Reference proteome</keyword>
<feature type="domain" description="Type I restriction modification DNA specificity" evidence="4">
    <location>
        <begin position="220"/>
        <end position="395"/>
    </location>
</feature>
<dbReference type="RefSeq" id="WP_004484993.1">
    <property type="nucleotide sequence ID" value="NZ_AHON02000059.1"/>
</dbReference>
<dbReference type="AlphaFoldDB" id="A0A0E2BNV5"/>
<dbReference type="InterPro" id="IPR000055">
    <property type="entry name" value="Restrct_endonuc_typeI_TRD"/>
</dbReference>
<dbReference type="PANTHER" id="PTHR30408:SF12">
    <property type="entry name" value="TYPE I RESTRICTION ENZYME MJAVIII SPECIFICITY SUBUNIT"/>
    <property type="match status" value="1"/>
</dbReference>
<dbReference type="Pfam" id="PF01420">
    <property type="entry name" value="Methylase_S"/>
    <property type="match status" value="2"/>
</dbReference>
<dbReference type="GO" id="GO:0009307">
    <property type="term" value="P:DNA restriction-modification system"/>
    <property type="evidence" value="ECO:0007669"/>
    <property type="project" value="UniProtKB-KW"/>
</dbReference>
<gene>
    <name evidence="5" type="ORF">LEP1GSC179_3831</name>
</gene>
<protein>
    <submittedName>
        <fullName evidence="5">Type I restriction modification DNA specificity domain protein</fullName>
    </submittedName>
</protein>
<dbReference type="Gene3D" id="3.90.220.20">
    <property type="entry name" value="DNA methylase specificity domains"/>
    <property type="match status" value="2"/>
</dbReference>
<dbReference type="InterPro" id="IPR052021">
    <property type="entry name" value="Type-I_RS_S_subunit"/>
</dbReference>
<dbReference type="InterPro" id="IPR044946">
    <property type="entry name" value="Restrct_endonuc_typeI_TRD_sf"/>
</dbReference>